<keyword evidence="2" id="KW-1185">Reference proteome</keyword>
<dbReference type="RefSeq" id="WP_187721452.1">
    <property type="nucleotide sequence ID" value="NZ_BAABBL010000001.1"/>
</dbReference>
<name>A0A7H0H726_9ACTN</name>
<evidence type="ECO:0000313" key="1">
    <source>
        <dbReference type="EMBL" id="QNP56342.1"/>
    </source>
</evidence>
<reference evidence="1 2" key="1">
    <citation type="submission" date="2020-08" db="EMBL/GenBank/DDBJ databases">
        <title>Genome sequence of Tessaracoccus defluvii JCM 17540T.</title>
        <authorList>
            <person name="Hyun D.-W."/>
            <person name="Bae J.-W."/>
        </authorList>
    </citation>
    <scope>NUCLEOTIDE SEQUENCE [LARGE SCALE GENOMIC DNA]</scope>
    <source>
        <strain evidence="1 2">JCM 17540</strain>
    </source>
</reference>
<sequence>MSYRWEPVGGGTTAAGLEAAGLGPRFEDQSSAEQWLTAFYDELAEAGVTDVSLYEEDRLVYGPMSLAP</sequence>
<accession>A0A7H0H726</accession>
<organism evidence="1 2">
    <name type="scientific">Tessaracoccus defluvii</name>
    <dbReference type="NCBI Taxonomy" id="1285901"/>
    <lineage>
        <taxon>Bacteria</taxon>
        <taxon>Bacillati</taxon>
        <taxon>Actinomycetota</taxon>
        <taxon>Actinomycetes</taxon>
        <taxon>Propionibacteriales</taxon>
        <taxon>Propionibacteriaceae</taxon>
        <taxon>Tessaracoccus</taxon>
    </lineage>
</organism>
<protein>
    <submittedName>
        <fullName evidence="1">Uncharacterized protein</fullName>
    </submittedName>
</protein>
<dbReference type="KEGG" id="tdf:H9L22_02425"/>
<proteinExistence type="predicted"/>
<dbReference type="AlphaFoldDB" id="A0A7H0H726"/>
<dbReference type="Proteomes" id="UP000516117">
    <property type="component" value="Chromosome"/>
</dbReference>
<evidence type="ECO:0000313" key="2">
    <source>
        <dbReference type="Proteomes" id="UP000516117"/>
    </source>
</evidence>
<gene>
    <name evidence="1" type="ORF">H9L22_02425</name>
</gene>
<dbReference type="EMBL" id="CP060789">
    <property type="protein sequence ID" value="QNP56342.1"/>
    <property type="molecule type" value="Genomic_DNA"/>
</dbReference>